<name>A0ABU8CC27_9GAMM</name>
<comment type="caution">
    <text evidence="1">The sequence shown here is derived from an EMBL/GenBank/DDBJ whole genome shotgun (WGS) entry which is preliminary data.</text>
</comment>
<proteinExistence type="predicted"/>
<evidence type="ECO:0000313" key="1">
    <source>
        <dbReference type="EMBL" id="MEH8019545.1"/>
    </source>
</evidence>
<evidence type="ECO:0000313" key="2">
    <source>
        <dbReference type="Proteomes" id="UP001375382"/>
    </source>
</evidence>
<keyword evidence="2" id="KW-1185">Reference proteome</keyword>
<organism evidence="1 2">
    <name type="scientific">Rheinheimera muenzenbergensis</name>
    <dbReference type="NCBI Taxonomy" id="1193628"/>
    <lineage>
        <taxon>Bacteria</taxon>
        <taxon>Pseudomonadati</taxon>
        <taxon>Pseudomonadota</taxon>
        <taxon>Gammaproteobacteria</taxon>
        <taxon>Chromatiales</taxon>
        <taxon>Chromatiaceae</taxon>
        <taxon>Rheinheimera</taxon>
    </lineage>
</organism>
<gene>
    <name evidence="1" type="ORF">MN202_20105</name>
</gene>
<dbReference type="RefSeq" id="WP_335737921.1">
    <property type="nucleotide sequence ID" value="NZ_JALAAR010000032.1"/>
</dbReference>
<sequence length="72" mass="8007">MTNKLDVLALSEEVARDSQSGKLSRNLLAKGQTLYGKAPDFPEHLVRTTPDGKKSLGHWHNDEFVETACLLQ</sequence>
<protein>
    <submittedName>
        <fullName evidence="1">Uncharacterized protein</fullName>
    </submittedName>
</protein>
<dbReference type="Proteomes" id="UP001375382">
    <property type="component" value="Unassembled WGS sequence"/>
</dbReference>
<accession>A0ABU8CC27</accession>
<reference evidence="1 2" key="1">
    <citation type="journal article" date="2023" name="Ecotoxicol. Environ. Saf.">
        <title>Mercury remediation potential of mercury-resistant strain Rheinheimera metallidurans sp. nov. isolated from a municipal waste dumping site.</title>
        <authorList>
            <person name="Yadav V."/>
            <person name="Manjhi A."/>
            <person name="Vadakedath N."/>
        </authorList>
    </citation>
    <scope>NUCLEOTIDE SEQUENCE [LARGE SCALE GENOMIC DNA]</scope>
    <source>
        <strain evidence="1 2">E-49</strain>
    </source>
</reference>
<dbReference type="EMBL" id="JALAAR010000032">
    <property type="protein sequence ID" value="MEH8019545.1"/>
    <property type="molecule type" value="Genomic_DNA"/>
</dbReference>